<keyword evidence="5" id="KW-0808">Transferase</keyword>
<comment type="subcellular location">
    <subcellularLocation>
        <location evidence="1">Endoplasmic reticulum membrane</location>
        <topology evidence="1">Multi-pass membrane protein</topology>
    </subcellularLocation>
</comment>
<dbReference type="GO" id="GO:0031501">
    <property type="term" value="C:mannosyltransferase complex"/>
    <property type="evidence" value="ECO:0007669"/>
    <property type="project" value="TreeGrafter"/>
</dbReference>
<evidence type="ECO:0000256" key="2">
    <source>
        <dbReference type="ARBA" id="ARBA00004687"/>
    </source>
</evidence>
<feature type="transmembrane region" description="Helical" evidence="10">
    <location>
        <begin position="12"/>
        <end position="30"/>
    </location>
</feature>
<dbReference type="STRING" id="370438.PTH_1464"/>
<accession>A5D276</accession>
<dbReference type="GO" id="GO:0004376">
    <property type="term" value="F:GPI mannosyltransferase activity"/>
    <property type="evidence" value="ECO:0007669"/>
    <property type="project" value="InterPro"/>
</dbReference>
<evidence type="ECO:0000256" key="6">
    <source>
        <dbReference type="ARBA" id="ARBA00022692"/>
    </source>
</evidence>
<keyword evidence="6 10" id="KW-0812">Transmembrane</keyword>
<evidence type="ECO:0000256" key="7">
    <source>
        <dbReference type="ARBA" id="ARBA00022824"/>
    </source>
</evidence>
<evidence type="ECO:0000256" key="4">
    <source>
        <dbReference type="ARBA" id="ARBA00022676"/>
    </source>
</evidence>
<dbReference type="HOGENOM" id="CLU_036370_3_1_9"/>
<dbReference type="AlphaFoldDB" id="A5D276"/>
<feature type="transmembrane region" description="Helical" evidence="10">
    <location>
        <begin position="168"/>
        <end position="197"/>
    </location>
</feature>
<comment type="pathway">
    <text evidence="2">Glycolipid biosynthesis; glycosylphosphatidylinositol-anchor biosynthesis.</text>
</comment>
<evidence type="ECO:0000256" key="1">
    <source>
        <dbReference type="ARBA" id="ARBA00004477"/>
    </source>
</evidence>
<evidence type="ECO:0000313" key="12">
    <source>
        <dbReference type="Proteomes" id="UP000006556"/>
    </source>
</evidence>
<evidence type="ECO:0000256" key="9">
    <source>
        <dbReference type="ARBA" id="ARBA00023136"/>
    </source>
</evidence>
<evidence type="ECO:0000256" key="5">
    <source>
        <dbReference type="ARBA" id="ARBA00022679"/>
    </source>
</evidence>
<keyword evidence="3" id="KW-0337">GPI-anchor biosynthesis</keyword>
<feature type="transmembrane region" description="Helical" evidence="10">
    <location>
        <begin position="127"/>
        <end position="148"/>
    </location>
</feature>
<dbReference type="PANTHER" id="PTHR12468:SF2">
    <property type="entry name" value="GPI MANNOSYLTRANSFERASE 2"/>
    <property type="match status" value="1"/>
</dbReference>
<evidence type="ECO:0000256" key="10">
    <source>
        <dbReference type="SAM" id="Phobius"/>
    </source>
</evidence>
<feature type="transmembrane region" description="Helical" evidence="10">
    <location>
        <begin position="320"/>
        <end position="339"/>
    </location>
</feature>
<evidence type="ECO:0000256" key="8">
    <source>
        <dbReference type="ARBA" id="ARBA00022989"/>
    </source>
</evidence>
<evidence type="ECO:0000256" key="3">
    <source>
        <dbReference type="ARBA" id="ARBA00022502"/>
    </source>
</evidence>
<dbReference type="EMBL" id="AP009389">
    <property type="protein sequence ID" value="BAF59645.1"/>
    <property type="molecule type" value="Genomic_DNA"/>
</dbReference>
<feature type="transmembrane region" description="Helical" evidence="10">
    <location>
        <begin position="96"/>
        <end position="115"/>
    </location>
</feature>
<dbReference type="GO" id="GO:0006506">
    <property type="term" value="P:GPI anchor biosynthetic process"/>
    <property type="evidence" value="ECO:0007669"/>
    <property type="project" value="UniProtKB-UniPathway"/>
</dbReference>
<dbReference type="KEGG" id="pth:PTH_1464"/>
<keyword evidence="4" id="KW-0328">Glycosyltransferase</keyword>
<reference evidence="12" key="1">
    <citation type="journal article" date="2008" name="Genome Res.">
        <title>The genome of Pelotomaculum thermopropionicum reveals niche-associated evolution in anaerobic microbiota.</title>
        <authorList>
            <person name="Kosaka T."/>
            <person name="Kato S."/>
            <person name="Shimoyama T."/>
            <person name="Ishii S."/>
            <person name="Abe T."/>
            <person name="Watanabe K."/>
        </authorList>
    </citation>
    <scope>NUCLEOTIDE SEQUENCE [LARGE SCALE GENOMIC DNA]</scope>
    <source>
        <strain evidence="12">DSM 13744 / JCM 10971 / SI</strain>
    </source>
</reference>
<dbReference type="GO" id="GO:0000009">
    <property type="term" value="F:alpha-1,6-mannosyltransferase activity"/>
    <property type="evidence" value="ECO:0007669"/>
    <property type="project" value="InterPro"/>
</dbReference>
<dbReference type="UniPathway" id="UPA00196"/>
<keyword evidence="9 10" id="KW-0472">Membrane</keyword>
<keyword evidence="7" id="KW-0256">Endoplasmic reticulum</keyword>
<name>A5D276_PELTS</name>
<proteinExistence type="predicted"/>
<keyword evidence="8 10" id="KW-1133">Transmembrane helix</keyword>
<evidence type="ECO:0000313" key="11">
    <source>
        <dbReference type="EMBL" id="BAF59645.1"/>
    </source>
</evidence>
<feature type="transmembrane region" description="Helical" evidence="10">
    <location>
        <begin position="346"/>
        <end position="369"/>
    </location>
</feature>
<dbReference type="GO" id="GO:0016020">
    <property type="term" value="C:membrane"/>
    <property type="evidence" value="ECO:0007669"/>
    <property type="project" value="GOC"/>
</dbReference>
<dbReference type="PANTHER" id="PTHR12468">
    <property type="entry name" value="GPI MANNOSYLTRANSFERASE 2"/>
    <property type="match status" value="1"/>
</dbReference>
<gene>
    <name evidence="11" type="ordered locus">PTH_1464</name>
</gene>
<sequence>MIEVVKDDFKRVAYLYVLNKLLIVFLIWLAREVLNPVLPVYVEGLHPNVVLDSLIHWDAGWFLRIAGQGYDFDSAPFFPLFPFMIRAVAFITGDNVTAGFLISNTALFIACYLFYRMTREDYGEQIATTAVFAMLFFPTAIFFSTIYSESLFLALSIGAFYLAGQGRWYQAALLGAGAALTRNVGLVIFFALLYQLYKENGYRISLKKSLPLFLIPASLLIFMLVLWKYTGDPLAFVHSLNREYWGYRRIAYPGAGQLLNLSLFFKNNEFYSLFESGMAFLFLYLIIRSFYYIKDRSFLIFLVLGFLIPFSSVVDNLPLGMPRYIIVLFPGYITLARLLHKNGLVLAYSVISVFVFSVICVMFVAGRWIS</sequence>
<dbReference type="Proteomes" id="UP000006556">
    <property type="component" value="Chromosome"/>
</dbReference>
<dbReference type="Pfam" id="PF04188">
    <property type="entry name" value="Mannosyl_trans2"/>
    <property type="match status" value="1"/>
</dbReference>
<dbReference type="eggNOG" id="COG5542">
    <property type="taxonomic scope" value="Bacteria"/>
</dbReference>
<feature type="transmembrane region" description="Helical" evidence="10">
    <location>
        <begin position="209"/>
        <end position="227"/>
    </location>
</feature>
<dbReference type="InterPro" id="IPR007315">
    <property type="entry name" value="PIG-V/Gpi18"/>
</dbReference>
<protein>
    <submittedName>
        <fullName evidence="11">Predicted integral membrane protein</fullName>
    </submittedName>
</protein>
<keyword evidence="12" id="KW-1185">Reference proteome</keyword>
<organism evidence="11 12">
    <name type="scientific">Pelotomaculum thermopropionicum (strain DSM 13744 / JCM 10971 / SI)</name>
    <dbReference type="NCBI Taxonomy" id="370438"/>
    <lineage>
        <taxon>Bacteria</taxon>
        <taxon>Bacillati</taxon>
        <taxon>Bacillota</taxon>
        <taxon>Clostridia</taxon>
        <taxon>Eubacteriales</taxon>
        <taxon>Desulfotomaculaceae</taxon>
        <taxon>Pelotomaculum</taxon>
    </lineage>
</organism>
<feature type="transmembrane region" description="Helical" evidence="10">
    <location>
        <begin position="298"/>
        <end position="314"/>
    </location>
</feature>
<feature type="transmembrane region" description="Helical" evidence="10">
    <location>
        <begin position="270"/>
        <end position="291"/>
    </location>
</feature>